<reference evidence="1 2" key="1">
    <citation type="submission" date="2016-04" db="EMBL/GenBank/DDBJ databases">
        <title>Evolutionary innovation and constraint leading to complex multicellularity in the Ascomycota.</title>
        <authorList>
            <person name="Cisse O."/>
            <person name="Nguyen A."/>
            <person name="Hewitt D.A."/>
            <person name="Jedd G."/>
            <person name="Stajich J.E."/>
        </authorList>
    </citation>
    <scope>NUCLEOTIDE SEQUENCE [LARGE SCALE GENOMIC DNA]</scope>
    <source>
        <strain evidence="1 2">DAH-3</strain>
    </source>
</reference>
<evidence type="ECO:0000313" key="1">
    <source>
        <dbReference type="EMBL" id="OLL22096.1"/>
    </source>
</evidence>
<accession>A0A1U7LHG1</accession>
<dbReference type="EMBL" id="LXFE01003903">
    <property type="protein sequence ID" value="OLL22096.1"/>
    <property type="molecule type" value="Genomic_DNA"/>
</dbReference>
<comment type="caution">
    <text evidence="1">The sequence shown here is derived from an EMBL/GenBank/DDBJ whole genome shotgun (WGS) entry which is preliminary data.</text>
</comment>
<gene>
    <name evidence="1" type="ORF">NEOLI_002807</name>
</gene>
<dbReference type="Proteomes" id="UP000186594">
    <property type="component" value="Unassembled WGS sequence"/>
</dbReference>
<organism evidence="1 2">
    <name type="scientific">Neolecta irregularis (strain DAH-3)</name>
    <dbReference type="NCBI Taxonomy" id="1198029"/>
    <lineage>
        <taxon>Eukaryota</taxon>
        <taxon>Fungi</taxon>
        <taxon>Dikarya</taxon>
        <taxon>Ascomycota</taxon>
        <taxon>Taphrinomycotina</taxon>
        <taxon>Neolectales</taxon>
        <taxon>Neolectaceae</taxon>
        <taxon>Neolecta</taxon>
    </lineage>
</organism>
<dbReference type="AlphaFoldDB" id="A0A1U7LHG1"/>
<keyword evidence="2" id="KW-1185">Reference proteome</keyword>
<sequence length="179" mass="20020">MKSKPELHLSVPKIFETTSPATAQPVTPDVMPLQKSLSGCSLDTFLDENVDSDDSNTINNDPEYSKTEEEMMMTAYVDLLTAPGHVPFQPSAPPSNIVRAIAVQIKRENPLWGHSIIGTRKHLHVLIRDQYRRRQIKPVSQHMVFGPTIGNQSFLCHDSSYQPLASPFHEQGSDLKKSN</sequence>
<name>A0A1U7LHG1_NEOID</name>
<evidence type="ECO:0000313" key="2">
    <source>
        <dbReference type="Proteomes" id="UP000186594"/>
    </source>
</evidence>
<protein>
    <submittedName>
        <fullName evidence="1">Uncharacterized protein</fullName>
    </submittedName>
</protein>
<proteinExistence type="predicted"/>